<keyword evidence="4" id="KW-0255">Endonuclease</keyword>
<dbReference type="GO" id="GO:0003677">
    <property type="term" value="F:DNA binding"/>
    <property type="evidence" value="ECO:0007669"/>
    <property type="project" value="TreeGrafter"/>
</dbReference>
<keyword evidence="5" id="KW-0378">Hydrolase</keyword>
<dbReference type="GO" id="GO:0006309">
    <property type="term" value="P:apoptotic DNA fragmentation"/>
    <property type="evidence" value="ECO:0007669"/>
    <property type="project" value="TreeGrafter"/>
</dbReference>
<dbReference type="InterPro" id="IPR018057">
    <property type="entry name" value="Deoxyribonuclease-1_AS"/>
</dbReference>
<evidence type="ECO:0000256" key="7">
    <source>
        <dbReference type="SAM" id="MobiDB-lite"/>
    </source>
</evidence>
<dbReference type="GO" id="GO:0004530">
    <property type="term" value="F:deoxyribonuclease I activity"/>
    <property type="evidence" value="ECO:0007669"/>
    <property type="project" value="TreeGrafter"/>
</dbReference>
<dbReference type="STRING" id="8469.M7C563"/>
<dbReference type="InterPro" id="IPR036691">
    <property type="entry name" value="Endo/exonu/phosph_ase_sf"/>
</dbReference>
<evidence type="ECO:0000256" key="3">
    <source>
        <dbReference type="ARBA" id="ARBA00022729"/>
    </source>
</evidence>
<evidence type="ECO:0000256" key="6">
    <source>
        <dbReference type="ARBA" id="ARBA00023157"/>
    </source>
</evidence>
<evidence type="ECO:0000256" key="2">
    <source>
        <dbReference type="ARBA" id="ARBA00022722"/>
    </source>
</evidence>
<comment type="similarity">
    <text evidence="1">Belongs to the DNase I family.</text>
</comment>
<dbReference type="InterPro" id="IPR044822">
    <property type="entry name" value="Myb_DNA-bind_4"/>
</dbReference>
<dbReference type="Gene3D" id="1.10.10.60">
    <property type="entry name" value="Homeodomain-like"/>
    <property type="match status" value="1"/>
</dbReference>
<dbReference type="SMART" id="SM00476">
    <property type="entry name" value="DNaseIc"/>
    <property type="match status" value="1"/>
</dbReference>
<name>M7C563_CHEMY</name>
<dbReference type="EMBL" id="KB528245">
    <property type="protein sequence ID" value="EMP35637.1"/>
    <property type="molecule type" value="Genomic_DNA"/>
</dbReference>
<accession>M7C563</accession>
<feature type="domain" description="Endonuclease/exonuclease/phosphatase" evidence="8">
    <location>
        <begin position="131"/>
        <end position="347"/>
    </location>
</feature>
<protein>
    <submittedName>
        <fullName evidence="10">Deoxyribonuclease gamma</fullName>
    </submittedName>
</protein>
<dbReference type="Pfam" id="PF03372">
    <property type="entry name" value="Exo_endo_phos"/>
    <property type="match status" value="1"/>
</dbReference>
<evidence type="ECO:0000256" key="1">
    <source>
        <dbReference type="ARBA" id="ARBA00007359"/>
    </source>
</evidence>
<dbReference type="PROSITE" id="PS00919">
    <property type="entry name" value="DNASE_I_1"/>
    <property type="match status" value="1"/>
</dbReference>
<feature type="region of interest" description="Disordered" evidence="7">
    <location>
        <begin position="16"/>
        <end position="95"/>
    </location>
</feature>
<feature type="compositionally biased region" description="Polar residues" evidence="7">
    <location>
        <begin position="17"/>
        <end position="35"/>
    </location>
</feature>
<dbReference type="PRINTS" id="PR00130">
    <property type="entry name" value="DNASEI"/>
</dbReference>
<dbReference type="Proteomes" id="UP000031443">
    <property type="component" value="Unassembled WGS sequence"/>
</dbReference>
<gene>
    <name evidence="10" type="ORF">UY3_07256</name>
</gene>
<feature type="domain" description="Myb/SANT-like DNA-binding" evidence="9">
    <location>
        <begin position="382"/>
        <end position="440"/>
    </location>
</feature>
<sequence>MWGPYSCPAAAGGWQTLPLSSCRGEQQTPQLSSPGKKTPRSCPAMAGGGNPEAAQPQPAVGGSCSSKLHQGRGDPTVAQPHEQGDPGAPTRSSVTVSVKGDNAITTKLYEDLTHCNHPEIFGCATLSIKICSFNVRSFGEAKSARPEVLDVIVKVISRCDIMLLMEIKDNSNKICPLLIEKLNGQSQEEYDYVISKRLGRKSYKEQYAFIYRSNVVSVKETYQYPDIQPGDVDAFSREPFVVWFKSPKTVVKEFVIIPQHTTPETAVREIDELYDVYLDVKQRWKSKNFIFLGDFNAGCGYVPKKHWKNIRLRTHSEFVWLIGDKNDTTVRNSTNCAYDRIVIQGEKLIRAVVPNSADIIDFQKAFGMTEEQVTMTASKLSPAWSNAELLDLTSVWGEEAVQCQLRSSRRNFNTYEQIARSLQEKGHNRDTEQCRAKVDTSACLQAVASGPSQEEKASSQCVRPLAAETEAGKQSSDLRWPVAGNLRLELWERCRAGDLDRDEERKQHQYRKGLRYGAVPRVPVARHPARWRLQCSERWFASGPGSRWGRCSWYRNRHYVSSCLQGLRHEGHLEDHFIFLECPMDGKQCRLVEGTAGSPRTEVLSANLERRNDVGIRADSINMALSRIPRSFLVRGLNNLQILQQSLTWVSPRQHKQLVCWSVLTKQQSKQGRLRRRAGAQQFRSTVTGGKKELGVGECAAPLIPCHGGGTPGVAPLQVLPFSYQRKAPSLEGSFGPSKLMNLMTDQISAAVLAIQTEAQQIQQEQ</sequence>
<dbReference type="PANTHER" id="PTHR11371">
    <property type="entry name" value="DEOXYRIBONUCLEASE"/>
    <property type="match status" value="1"/>
</dbReference>
<reference evidence="11" key="1">
    <citation type="journal article" date="2013" name="Nat. Genet.">
        <title>The draft genomes of soft-shell turtle and green sea turtle yield insights into the development and evolution of the turtle-specific body plan.</title>
        <authorList>
            <person name="Wang Z."/>
            <person name="Pascual-Anaya J."/>
            <person name="Zadissa A."/>
            <person name="Li W."/>
            <person name="Niimura Y."/>
            <person name="Huang Z."/>
            <person name="Li C."/>
            <person name="White S."/>
            <person name="Xiong Z."/>
            <person name="Fang D."/>
            <person name="Wang B."/>
            <person name="Ming Y."/>
            <person name="Chen Y."/>
            <person name="Zheng Y."/>
            <person name="Kuraku S."/>
            <person name="Pignatelli M."/>
            <person name="Herrero J."/>
            <person name="Beal K."/>
            <person name="Nozawa M."/>
            <person name="Li Q."/>
            <person name="Wang J."/>
            <person name="Zhang H."/>
            <person name="Yu L."/>
            <person name="Shigenobu S."/>
            <person name="Wang J."/>
            <person name="Liu J."/>
            <person name="Flicek P."/>
            <person name="Searle S."/>
            <person name="Wang J."/>
            <person name="Kuratani S."/>
            <person name="Yin Y."/>
            <person name="Aken B."/>
            <person name="Zhang G."/>
            <person name="Irie N."/>
        </authorList>
    </citation>
    <scope>NUCLEOTIDE SEQUENCE [LARGE SCALE GENOMIC DNA]</scope>
</reference>
<dbReference type="GO" id="GO:0005634">
    <property type="term" value="C:nucleus"/>
    <property type="evidence" value="ECO:0007669"/>
    <property type="project" value="TreeGrafter"/>
</dbReference>
<dbReference type="InterPro" id="IPR005135">
    <property type="entry name" value="Endo/exonuclease/phosphatase"/>
</dbReference>
<keyword evidence="3" id="KW-0732">Signal</keyword>
<dbReference type="PANTHER" id="PTHR11371:SF32">
    <property type="entry name" value="DEOXYRIBONUCLEASE GAMMA"/>
    <property type="match status" value="1"/>
</dbReference>
<dbReference type="Pfam" id="PF13837">
    <property type="entry name" value="Myb_DNA-bind_4"/>
    <property type="match status" value="1"/>
</dbReference>
<evidence type="ECO:0000256" key="4">
    <source>
        <dbReference type="ARBA" id="ARBA00022759"/>
    </source>
</evidence>
<dbReference type="InterPro" id="IPR016202">
    <property type="entry name" value="DNase_I"/>
</dbReference>
<keyword evidence="11" id="KW-1185">Reference proteome</keyword>
<dbReference type="AlphaFoldDB" id="M7C563"/>
<dbReference type="SUPFAM" id="SSF56219">
    <property type="entry name" value="DNase I-like"/>
    <property type="match status" value="1"/>
</dbReference>
<keyword evidence="2" id="KW-0540">Nuclease</keyword>
<dbReference type="eggNOG" id="ENOG502QPNY">
    <property type="taxonomic scope" value="Eukaryota"/>
</dbReference>
<evidence type="ECO:0000256" key="5">
    <source>
        <dbReference type="ARBA" id="ARBA00022801"/>
    </source>
</evidence>
<dbReference type="CDD" id="cd10282">
    <property type="entry name" value="DNase1"/>
    <property type="match status" value="1"/>
</dbReference>
<proteinExistence type="inferred from homology"/>
<dbReference type="FunFam" id="3.60.10.10:FF:000007">
    <property type="entry name" value="Deoxyribonuclease"/>
    <property type="match status" value="1"/>
</dbReference>
<dbReference type="Gene3D" id="3.60.10.10">
    <property type="entry name" value="Endonuclease/exonuclease/phosphatase"/>
    <property type="match status" value="1"/>
</dbReference>
<dbReference type="GO" id="GO:0010623">
    <property type="term" value="P:programmed cell death involved in cell development"/>
    <property type="evidence" value="ECO:0007669"/>
    <property type="project" value="TreeGrafter"/>
</dbReference>
<evidence type="ECO:0000313" key="10">
    <source>
        <dbReference type="EMBL" id="EMP35637.1"/>
    </source>
</evidence>
<evidence type="ECO:0000259" key="8">
    <source>
        <dbReference type="Pfam" id="PF03372"/>
    </source>
</evidence>
<organism evidence="10 11">
    <name type="scientific">Chelonia mydas</name>
    <name type="common">Green sea-turtle</name>
    <name type="synonym">Chelonia agassizi</name>
    <dbReference type="NCBI Taxonomy" id="8469"/>
    <lineage>
        <taxon>Eukaryota</taxon>
        <taxon>Metazoa</taxon>
        <taxon>Chordata</taxon>
        <taxon>Craniata</taxon>
        <taxon>Vertebrata</taxon>
        <taxon>Euteleostomi</taxon>
        <taxon>Archelosauria</taxon>
        <taxon>Testudinata</taxon>
        <taxon>Testudines</taxon>
        <taxon>Cryptodira</taxon>
        <taxon>Durocryptodira</taxon>
        <taxon>Americhelydia</taxon>
        <taxon>Chelonioidea</taxon>
        <taxon>Cheloniidae</taxon>
        <taxon>Chelonia</taxon>
    </lineage>
</organism>
<keyword evidence="6" id="KW-1015">Disulfide bond</keyword>
<evidence type="ECO:0000313" key="11">
    <source>
        <dbReference type="Proteomes" id="UP000031443"/>
    </source>
</evidence>
<evidence type="ECO:0000259" key="9">
    <source>
        <dbReference type="Pfam" id="PF13837"/>
    </source>
</evidence>